<evidence type="ECO:0000256" key="4">
    <source>
        <dbReference type="ARBA" id="ARBA00022475"/>
    </source>
</evidence>
<dbReference type="GO" id="GO:0005886">
    <property type="term" value="C:plasma membrane"/>
    <property type="evidence" value="ECO:0007669"/>
    <property type="project" value="UniProtKB-SubCell"/>
</dbReference>
<dbReference type="PROSITE" id="PS50850">
    <property type="entry name" value="MFS"/>
    <property type="match status" value="1"/>
</dbReference>
<dbReference type="CDD" id="cd17320">
    <property type="entry name" value="MFS_MdfA_MDR_like"/>
    <property type="match status" value="1"/>
</dbReference>
<evidence type="ECO:0000256" key="2">
    <source>
        <dbReference type="ARBA" id="ARBA00006236"/>
    </source>
</evidence>
<dbReference type="InterPro" id="IPR001958">
    <property type="entry name" value="Tet-R_TetA/multi-R_MdtG-like"/>
</dbReference>
<evidence type="ECO:0000313" key="11">
    <source>
        <dbReference type="Proteomes" id="UP000247555"/>
    </source>
</evidence>
<dbReference type="SUPFAM" id="SSF103473">
    <property type="entry name" value="MFS general substrate transporter"/>
    <property type="match status" value="1"/>
</dbReference>
<feature type="transmembrane region" description="Helical" evidence="8">
    <location>
        <begin position="50"/>
        <end position="66"/>
    </location>
</feature>
<evidence type="ECO:0000256" key="7">
    <source>
        <dbReference type="ARBA" id="ARBA00023136"/>
    </source>
</evidence>
<keyword evidence="8" id="KW-0997">Cell inner membrane</keyword>
<dbReference type="Proteomes" id="UP000247555">
    <property type="component" value="Unassembled WGS sequence"/>
</dbReference>
<feature type="transmembrane region" description="Helical" evidence="8">
    <location>
        <begin position="312"/>
        <end position="337"/>
    </location>
</feature>
<accession>A0A318KX97</accession>
<feature type="transmembrane region" description="Helical" evidence="8">
    <location>
        <begin position="78"/>
        <end position="97"/>
    </location>
</feature>
<evidence type="ECO:0000256" key="8">
    <source>
        <dbReference type="RuleBase" id="RU365088"/>
    </source>
</evidence>
<dbReference type="AlphaFoldDB" id="A0A318KX97"/>
<dbReference type="InterPro" id="IPR004812">
    <property type="entry name" value="Efflux_drug-R_Bcr/CmlA"/>
</dbReference>
<feature type="transmembrane region" description="Helical" evidence="8">
    <location>
        <begin position="374"/>
        <end position="392"/>
    </location>
</feature>
<keyword evidence="6 8" id="KW-1133">Transmembrane helix</keyword>
<sequence>MTAAPQRSHFALALMLAALATLGPFSIDTFLPAMPTIARALGASPVAMQQALTVYLFCYGLMMLWHGGISDALGRKPVIVASTLVFTLASLGCALAQTLPQLLLFRALQGLSGGAGLIVGRAVIRDTLDGPAAQKLMSHVTMLFSLSPAIAPVIGGWLFGAFGWHSIFIFMALIGAALTLAAWLFLHESHPSHARQPLQAHALLANYRLVAGQREFRLLAVAVACNFSGFFLYIPSAPVFLMRHLGLNEQQFIYLFGPAVCGIMLGAFLSGRLAGRRSPREIVSLGYSLMAIAAVSNLLYNLWLPPALPWSVLPLACYTVGMSLVAPTVTLFLMDCFPSLRGATSSLQGFTQTLFSSLVAGVISPLLWDSPLTLALGMCGFLACGYGLLWRVRRGRA</sequence>
<protein>
    <recommendedName>
        <fullName evidence="8">Bcr/CflA family efflux transporter</fullName>
    </recommendedName>
</protein>
<keyword evidence="4" id="KW-1003">Cell membrane</keyword>
<evidence type="ECO:0000256" key="6">
    <source>
        <dbReference type="ARBA" id="ARBA00022989"/>
    </source>
</evidence>
<feature type="transmembrane region" description="Helical" evidence="8">
    <location>
        <begin position="165"/>
        <end position="186"/>
    </location>
</feature>
<dbReference type="InterPro" id="IPR011701">
    <property type="entry name" value="MFS"/>
</dbReference>
<dbReference type="PRINTS" id="PR01035">
    <property type="entry name" value="TCRTETA"/>
</dbReference>
<keyword evidence="7 8" id="KW-0472">Membrane</keyword>
<dbReference type="PANTHER" id="PTHR42718">
    <property type="entry name" value="MAJOR FACILITATOR SUPERFAMILY MULTIDRUG TRANSPORTER MFSC"/>
    <property type="match status" value="1"/>
</dbReference>
<feature type="transmembrane region" description="Helical" evidence="8">
    <location>
        <begin position="282"/>
        <end position="300"/>
    </location>
</feature>
<organism evidence="10 11">
    <name type="scientific">Rivihabitans pingtungensis</name>
    <dbReference type="NCBI Taxonomy" id="1054498"/>
    <lineage>
        <taxon>Bacteria</taxon>
        <taxon>Pseudomonadati</taxon>
        <taxon>Pseudomonadota</taxon>
        <taxon>Betaproteobacteria</taxon>
        <taxon>Neisseriales</taxon>
        <taxon>Aquaspirillaceae</taxon>
        <taxon>Rivihabitans</taxon>
    </lineage>
</organism>
<evidence type="ECO:0000256" key="5">
    <source>
        <dbReference type="ARBA" id="ARBA00022692"/>
    </source>
</evidence>
<feature type="transmembrane region" description="Helical" evidence="8">
    <location>
        <begin position="252"/>
        <end position="270"/>
    </location>
</feature>
<dbReference type="PANTHER" id="PTHR42718:SF9">
    <property type="entry name" value="MAJOR FACILITATOR SUPERFAMILY MULTIDRUG TRANSPORTER MFSC"/>
    <property type="match status" value="1"/>
</dbReference>
<dbReference type="EMBL" id="QJKI01000002">
    <property type="protein sequence ID" value="PXX81192.1"/>
    <property type="molecule type" value="Genomic_DNA"/>
</dbReference>
<evidence type="ECO:0000256" key="3">
    <source>
        <dbReference type="ARBA" id="ARBA00022448"/>
    </source>
</evidence>
<keyword evidence="3 8" id="KW-0813">Transport</keyword>
<feature type="domain" description="Major facilitator superfamily (MFS) profile" evidence="9">
    <location>
        <begin position="12"/>
        <end position="397"/>
    </location>
</feature>
<comment type="subcellular location">
    <subcellularLocation>
        <location evidence="8">Cell inner membrane</location>
        <topology evidence="8">Multi-pass membrane protein</topology>
    </subcellularLocation>
    <subcellularLocation>
        <location evidence="1">Cell membrane</location>
        <topology evidence="1">Multi-pass membrane protein</topology>
    </subcellularLocation>
</comment>
<proteinExistence type="inferred from homology"/>
<reference evidence="10 11" key="1">
    <citation type="submission" date="2018-05" db="EMBL/GenBank/DDBJ databases">
        <title>Genomic Encyclopedia of Type Strains, Phase IV (KMG-IV): sequencing the most valuable type-strain genomes for metagenomic binning, comparative biology and taxonomic classification.</title>
        <authorList>
            <person name="Goeker M."/>
        </authorList>
    </citation>
    <scope>NUCLEOTIDE SEQUENCE [LARGE SCALE GENOMIC DNA]</scope>
    <source>
        <strain evidence="10 11">DSM 29661</strain>
    </source>
</reference>
<evidence type="ECO:0000259" key="9">
    <source>
        <dbReference type="PROSITE" id="PS50850"/>
    </source>
</evidence>
<feature type="transmembrane region" description="Helical" evidence="8">
    <location>
        <begin position="218"/>
        <end position="240"/>
    </location>
</feature>
<dbReference type="Gene3D" id="1.20.1720.10">
    <property type="entry name" value="Multidrug resistance protein D"/>
    <property type="match status" value="1"/>
</dbReference>
<dbReference type="Pfam" id="PF07690">
    <property type="entry name" value="MFS_1"/>
    <property type="match status" value="1"/>
</dbReference>
<gene>
    <name evidence="10" type="ORF">DFR34_10227</name>
</gene>
<evidence type="ECO:0000313" key="10">
    <source>
        <dbReference type="EMBL" id="PXX81192.1"/>
    </source>
</evidence>
<feature type="transmembrane region" description="Helical" evidence="8">
    <location>
        <begin position="103"/>
        <end position="124"/>
    </location>
</feature>
<feature type="transmembrane region" description="Helical" evidence="8">
    <location>
        <begin position="349"/>
        <end position="368"/>
    </location>
</feature>
<dbReference type="GO" id="GO:1990961">
    <property type="term" value="P:xenobiotic detoxification by transmembrane export across the plasma membrane"/>
    <property type="evidence" value="ECO:0007669"/>
    <property type="project" value="InterPro"/>
</dbReference>
<evidence type="ECO:0000256" key="1">
    <source>
        <dbReference type="ARBA" id="ARBA00004651"/>
    </source>
</evidence>
<comment type="caution">
    <text evidence="8">Lacks conserved residue(s) required for the propagation of feature annotation.</text>
</comment>
<comment type="caution">
    <text evidence="10">The sequence shown here is derived from an EMBL/GenBank/DDBJ whole genome shotgun (WGS) entry which is preliminary data.</text>
</comment>
<dbReference type="OrthoDB" id="9814303at2"/>
<feature type="transmembrane region" description="Helical" evidence="8">
    <location>
        <begin position="136"/>
        <end position="159"/>
    </location>
</feature>
<dbReference type="InterPro" id="IPR020846">
    <property type="entry name" value="MFS_dom"/>
</dbReference>
<name>A0A318KX97_9NEIS</name>
<dbReference type="InterPro" id="IPR036259">
    <property type="entry name" value="MFS_trans_sf"/>
</dbReference>
<comment type="similarity">
    <text evidence="2 8">Belongs to the major facilitator superfamily. Bcr/CmlA family.</text>
</comment>
<keyword evidence="5 8" id="KW-0812">Transmembrane</keyword>
<dbReference type="GO" id="GO:0042910">
    <property type="term" value="F:xenobiotic transmembrane transporter activity"/>
    <property type="evidence" value="ECO:0007669"/>
    <property type="project" value="InterPro"/>
</dbReference>
<dbReference type="NCBIfam" id="TIGR00710">
    <property type="entry name" value="efflux_Bcr_CflA"/>
    <property type="match status" value="1"/>
</dbReference>
<keyword evidence="11" id="KW-1185">Reference proteome</keyword>
<dbReference type="RefSeq" id="WP_110389513.1">
    <property type="nucleotide sequence ID" value="NZ_QJKI01000002.1"/>
</dbReference>